<comment type="caution">
    <text evidence="1">The sequence shown here is derived from an EMBL/GenBank/DDBJ whole genome shotgun (WGS) entry which is preliminary data.</text>
</comment>
<dbReference type="PROSITE" id="PS51257">
    <property type="entry name" value="PROKAR_LIPOPROTEIN"/>
    <property type="match status" value="1"/>
</dbReference>
<dbReference type="InterPro" id="IPR025396">
    <property type="entry name" value="DUF4302"/>
</dbReference>
<dbReference type="RefSeq" id="WP_127343907.1">
    <property type="nucleotide sequence ID" value="NZ_RJJX01000012.1"/>
</dbReference>
<dbReference type="Pfam" id="PF14135">
    <property type="entry name" value="DUF4302"/>
    <property type="match status" value="1"/>
</dbReference>
<accession>A0A434AUB6</accession>
<protein>
    <submittedName>
        <fullName evidence="1">DUF4302 domain-containing protein</fullName>
    </submittedName>
</protein>
<gene>
    <name evidence="1" type="ORF">DLK05_10375</name>
</gene>
<organism evidence="1 2">
    <name type="scientific">Ancylomarina longa</name>
    <dbReference type="NCBI Taxonomy" id="2487017"/>
    <lineage>
        <taxon>Bacteria</taxon>
        <taxon>Pseudomonadati</taxon>
        <taxon>Bacteroidota</taxon>
        <taxon>Bacteroidia</taxon>
        <taxon>Marinilabiliales</taxon>
        <taxon>Marinifilaceae</taxon>
        <taxon>Ancylomarina</taxon>
    </lineage>
</organism>
<dbReference type="AlphaFoldDB" id="A0A434AUB6"/>
<dbReference type="Proteomes" id="UP000282985">
    <property type="component" value="Unassembled WGS sequence"/>
</dbReference>
<name>A0A434AUB6_9BACT</name>
<evidence type="ECO:0000313" key="1">
    <source>
        <dbReference type="EMBL" id="RUT78041.1"/>
    </source>
</evidence>
<dbReference type="EMBL" id="RJJX01000012">
    <property type="protein sequence ID" value="RUT78041.1"/>
    <property type="molecule type" value="Genomic_DNA"/>
</dbReference>
<proteinExistence type="predicted"/>
<reference evidence="1 2" key="1">
    <citation type="submission" date="2018-11" db="EMBL/GenBank/DDBJ databases">
        <title>Parancylomarina longa gen. nov., sp. nov., isolated from sediments of southern Okinawa.</title>
        <authorList>
            <person name="Fu T."/>
        </authorList>
    </citation>
    <scope>NUCLEOTIDE SEQUENCE [LARGE SCALE GENOMIC DNA]</scope>
    <source>
        <strain evidence="1 2">T3-2 S1-C</strain>
    </source>
</reference>
<keyword evidence="2" id="KW-1185">Reference proteome</keyword>
<evidence type="ECO:0000313" key="2">
    <source>
        <dbReference type="Proteomes" id="UP000282985"/>
    </source>
</evidence>
<sequence>MKNILYVFVALITLFSSCDKNTDPVFDKSPEQRLSSVLSEYKAKLTQGDGYWIAYYSGSAILMKFNEDNTVEFKSTYDGGKEDKTVTYRVGASQVPELVFENYTVFQALYEANRSTGEYEFLFDHISDDRIDFISKTDLGDIKTKLTFFKGTPEDIDKVKAMIAKFAKMSFFKKVLVAGTSYEAMLITIPGEATLQVVDEDGSISSKKYDFEVTKDGLLFSPEITIDGIDVASFIYDEGKGQFIANAGGKNISIEVGAKPTAPQKGIYSDFMKTNFKVIENYSYALDSVQPLLKQDIPLLSAFQIYVQWGYVLAYAPKHVDGKWAGFSAFTFAENPDAADELLVAWDSRIYGQWWKDIYYNDGGQKLLGFILDPNGLYIMKAGLDSYYLISNSDPSQYVLVE</sequence>
<dbReference type="OrthoDB" id="1150854at2"/>